<name>A0AAN6S2Z9_9PEZI</name>
<dbReference type="EMBL" id="MU853837">
    <property type="protein sequence ID" value="KAK3938103.1"/>
    <property type="molecule type" value="Genomic_DNA"/>
</dbReference>
<dbReference type="AlphaFoldDB" id="A0AAN6S2Z9"/>
<dbReference type="PANTHER" id="PTHR40788:SF1">
    <property type="entry name" value="IPA PROTEIN"/>
    <property type="match status" value="1"/>
</dbReference>
<evidence type="ECO:0000313" key="3">
    <source>
        <dbReference type="Proteomes" id="UP001303473"/>
    </source>
</evidence>
<evidence type="ECO:0000256" key="1">
    <source>
        <dbReference type="SAM" id="MobiDB-lite"/>
    </source>
</evidence>
<proteinExistence type="predicted"/>
<feature type="region of interest" description="Disordered" evidence="1">
    <location>
        <begin position="20"/>
        <end position="64"/>
    </location>
</feature>
<dbReference type="PANTHER" id="PTHR40788">
    <property type="entry name" value="CLR5 DOMAIN-CONTAINING PROTEIN-RELATED"/>
    <property type="match status" value="1"/>
</dbReference>
<evidence type="ECO:0000313" key="2">
    <source>
        <dbReference type="EMBL" id="KAK3938103.1"/>
    </source>
</evidence>
<reference evidence="3" key="1">
    <citation type="journal article" date="2023" name="Mol. Phylogenet. Evol.">
        <title>Genome-scale phylogeny and comparative genomics of the fungal order Sordariales.</title>
        <authorList>
            <person name="Hensen N."/>
            <person name="Bonometti L."/>
            <person name="Westerberg I."/>
            <person name="Brannstrom I.O."/>
            <person name="Guillou S."/>
            <person name="Cros-Aarteil S."/>
            <person name="Calhoun S."/>
            <person name="Haridas S."/>
            <person name="Kuo A."/>
            <person name="Mondo S."/>
            <person name="Pangilinan J."/>
            <person name="Riley R."/>
            <person name="LaButti K."/>
            <person name="Andreopoulos B."/>
            <person name="Lipzen A."/>
            <person name="Chen C."/>
            <person name="Yan M."/>
            <person name="Daum C."/>
            <person name="Ng V."/>
            <person name="Clum A."/>
            <person name="Steindorff A."/>
            <person name="Ohm R.A."/>
            <person name="Martin F."/>
            <person name="Silar P."/>
            <person name="Natvig D.O."/>
            <person name="Lalanne C."/>
            <person name="Gautier V."/>
            <person name="Ament-Velasquez S.L."/>
            <person name="Kruys A."/>
            <person name="Hutchinson M.I."/>
            <person name="Powell A.J."/>
            <person name="Barry K."/>
            <person name="Miller A.N."/>
            <person name="Grigoriev I.V."/>
            <person name="Debuchy R."/>
            <person name="Gladieux P."/>
            <person name="Hiltunen Thoren M."/>
            <person name="Johannesson H."/>
        </authorList>
    </citation>
    <scope>NUCLEOTIDE SEQUENCE [LARGE SCALE GENOMIC DNA]</scope>
    <source>
        <strain evidence="3">CBS 340.73</strain>
    </source>
</reference>
<protein>
    <submittedName>
        <fullName evidence="2">Uncharacterized protein</fullName>
    </submittedName>
</protein>
<sequence length="139" mass="15723">MEQEVKTELLTLPVSILQPTEKRLEQRRQKEKTRPSHSSTYEIASRAETPGAEEPAPSPQTFKSRGSVSWAAFEAALVDLGFSVLPKFGSIYTFLPPDTMAVKSFTVHRPHKSRIEGYMILVFARRLKRVYGWGEQTVA</sequence>
<accession>A0AAN6S2Z9</accession>
<dbReference type="Proteomes" id="UP001303473">
    <property type="component" value="Unassembled WGS sequence"/>
</dbReference>
<keyword evidence="3" id="KW-1185">Reference proteome</keyword>
<gene>
    <name evidence="2" type="ORF">QBC46DRAFT_451435</name>
</gene>
<organism evidence="2 3">
    <name type="scientific">Diplogelasinospora grovesii</name>
    <dbReference type="NCBI Taxonomy" id="303347"/>
    <lineage>
        <taxon>Eukaryota</taxon>
        <taxon>Fungi</taxon>
        <taxon>Dikarya</taxon>
        <taxon>Ascomycota</taxon>
        <taxon>Pezizomycotina</taxon>
        <taxon>Sordariomycetes</taxon>
        <taxon>Sordariomycetidae</taxon>
        <taxon>Sordariales</taxon>
        <taxon>Diplogelasinosporaceae</taxon>
        <taxon>Diplogelasinospora</taxon>
    </lineage>
</organism>
<comment type="caution">
    <text evidence="2">The sequence shown here is derived from an EMBL/GenBank/DDBJ whole genome shotgun (WGS) entry which is preliminary data.</text>
</comment>
<feature type="compositionally biased region" description="Basic and acidic residues" evidence="1">
    <location>
        <begin position="20"/>
        <end position="34"/>
    </location>
</feature>